<dbReference type="InterPro" id="IPR002076">
    <property type="entry name" value="ELO_fam"/>
</dbReference>
<protein>
    <recommendedName>
        <fullName evidence="10">Elongation of fatty acids protein</fullName>
        <ecNumber evidence="10">2.3.1.-</ecNumber>
    </recommendedName>
</protein>
<dbReference type="RefSeq" id="XP_013758872.1">
    <property type="nucleotide sequence ID" value="XM_013903418.1"/>
</dbReference>
<dbReference type="GO" id="GO:0005789">
    <property type="term" value="C:endoplasmic reticulum membrane"/>
    <property type="evidence" value="ECO:0007669"/>
    <property type="project" value="TreeGrafter"/>
</dbReference>
<organism evidence="11 12">
    <name type="scientific">Thecamonas trahens ATCC 50062</name>
    <dbReference type="NCBI Taxonomy" id="461836"/>
    <lineage>
        <taxon>Eukaryota</taxon>
        <taxon>Apusozoa</taxon>
        <taxon>Apusomonadida</taxon>
        <taxon>Apusomonadidae</taxon>
        <taxon>Thecamonas</taxon>
    </lineage>
</organism>
<keyword evidence="4 10" id="KW-0812">Transmembrane</keyword>
<evidence type="ECO:0000256" key="3">
    <source>
        <dbReference type="ARBA" id="ARBA00022679"/>
    </source>
</evidence>
<dbReference type="GeneID" id="25564074"/>
<keyword evidence="7 10" id="KW-0443">Lipid metabolism</keyword>
<dbReference type="STRING" id="461836.A0A0L0D7X4"/>
<comment type="similarity">
    <text evidence="10">Belongs to the ELO family.</text>
</comment>
<keyword evidence="3 10" id="KW-0808">Transferase</keyword>
<feature type="transmembrane region" description="Helical" evidence="10">
    <location>
        <begin position="28"/>
        <end position="47"/>
    </location>
</feature>
<evidence type="ECO:0000256" key="10">
    <source>
        <dbReference type="RuleBase" id="RU361115"/>
    </source>
</evidence>
<dbReference type="AlphaFoldDB" id="A0A0L0D7X4"/>
<dbReference type="PANTHER" id="PTHR11157">
    <property type="entry name" value="FATTY ACID ACYL TRANSFERASE-RELATED"/>
    <property type="match status" value="1"/>
</dbReference>
<feature type="transmembrane region" description="Helical" evidence="10">
    <location>
        <begin position="114"/>
        <end position="134"/>
    </location>
</feature>
<dbReference type="EC" id="2.3.1.-" evidence="10"/>
<feature type="transmembrane region" description="Helical" evidence="10">
    <location>
        <begin position="170"/>
        <end position="188"/>
    </location>
</feature>
<evidence type="ECO:0000256" key="7">
    <source>
        <dbReference type="ARBA" id="ARBA00023098"/>
    </source>
</evidence>
<feature type="transmembrane region" description="Helical" evidence="10">
    <location>
        <begin position="230"/>
        <end position="251"/>
    </location>
</feature>
<dbReference type="GO" id="GO:0019367">
    <property type="term" value="P:fatty acid elongation, saturated fatty acid"/>
    <property type="evidence" value="ECO:0007669"/>
    <property type="project" value="TreeGrafter"/>
</dbReference>
<evidence type="ECO:0000256" key="4">
    <source>
        <dbReference type="ARBA" id="ARBA00022692"/>
    </source>
</evidence>
<evidence type="ECO:0000256" key="8">
    <source>
        <dbReference type="ARBA" id="ARBA00023136"/>
    </source>
</evidence>
<proteinExistence type="inferred from homology"/>
<feature type="transmembrane region" description="Helical" evidence="10">
    <location>
        <begin position="200"/>
        <end position="218"/>
    </location>
</feature>
<dbReference type="EMBL" id="GL349450">
    <property type="protein sequence ID" value="KNC48305.1"/>
    <property type="molecule type" value="Genomic_DNA"/>
</dbReference>
<keyword evidence="9 10" id="KW-0275">Fatty acid biosynthesis</keyword>
<evidence type="ECO:0000313" key="12">
    <source>
        <dbReference type="Proteomes" id="UP000054408"/>
    </source>
</evidence>
<dbReference type="GO" id="GO:0034626">
    <property type="term" value="P:fatty acid elongation, polyunsaturated fatty acid"/>
    <property type="evidence" value="ECO:0007669"/>
    <property type="project" value="TreeGrafter"/>
</dbReference>
<dbReference type="GO" id="GO:0042761">
    <property type="term" value="P:very long-chain fatty acid biosynthetic process"/>
    <property type="evidence" value="ECO:0007669"/>
    <property type="project" value="TreeGrafter"/>
</dbReference>
<dbReference type="eggNOG" id="KOG3071">
    <property type="taxonomic scope" value="Eukaryota"/>
</dbReference>
<reference evidence="11 12" key="1">
    <citation type="submission" date="2010-05" db="EMBL/GenBank/DDBJ databases">
        <title>The Genome Sequence of Thecamonas trahens ATCC 50062.</title>
        <authorList>
            <consortium name="The Broad Institute Genome Sequencing Platform"/>
            <person name="Russ C."/>
            <person name="Cuomo C."/>
            <person name="Shea T."/>
            <person name="Young S.K."/>
            <person name="Zeng Q."/>
            <person name="Koehrsen M."/>
            <person name="Haas B."/>
            <person name="Borodovsky M."/>
            <person name="Guigo R."/>
            <person name="Alvarado L."/>
            <person name="Berlin A."/>
            <person name="Bochicchio J."/>
            <person name="Borenstein D."/>
            <person name="Chapman S."/>
            <person name="Chen Z."/>
            <person name="Freedman E."/>
            <person name="Gellesch M."/>
            <person name="Goldberg J."/>
            <person name="Griggs A."/>
            <person name="Gujja S."/>
            <person name="Heilman E."/>
            <person name="Heiman D."/>
            <person name="Hepburn T."/>
            <person name="Howarth C."/>
            <person name="Jen D."/>
            <person name="Larson L."/>
            <person name="Mehta T."/>
            <person name="Park D."/>
            <person name="Pearson M."/>
            <person name="Roberts A."/>
            <person name="Saif S."/>
            <person name="Shenoy N."/>
            <person name="Sisk P."/>
            <person name="Stolte C."/>
            <person name="Sykes S."/>
            <person name="Thomson T."/>
            <person name="Walk T."/>
            <person name="White J."/>
            <person name="Yandava C."/>
            <person name="Burger G."/>
            <person name="Gray M.W."/>
            <person name="Holland P.W.H."/>
            <person name="King N."/>
            <person name="Lang F.B.F."/>
            <person name="Roger A.J."/>
            <person name="Ruiz-Trillo I."/>
            <person name="Lander E."/>
            <person name="Nusbaum C."/>
        </authorList>
    </citation>
    <scope>NUCLEOTIDE SEQUENCE [LARGE SCALE GENOMIC DNA]</scope>
    <source>
        <strain evidence="11 12">ATCC 50062</strain>
    </source>
</reference>
<dbReference type="GO" id="GO:0009922">
    <property type="term" value="F:fatty acid elongase activity"/>
    <property type="evidence" value="ECO:0007669"/>
    <property type="project" value="InterPro"/>
</dbReference>
<dbReference type="PANTHER" id="PTHR11157:SF126">
    <property type="entry name" value="ELONGATION OF VERY LONG CHAIN FATTY ACIDS PROTEIN"/>
    <property type="match status" value="1"/>
</dbReference>
<dbReference type="OrthoDB" id="434092at2759"/>
<evidence type="ECO:0000313" key="11">
    <source>
        <dbReference type="EMBL" id="KNC48305.1"/>
    </source>
</evidence>
<keyword evidence="2 10" id="KW-0444">Lipid biosynthesis</keyword>
<feature type="transmembrane region" description="Helical" evidence="10">
    <location>
        <begin position="68"/>
        <end position="94"/>
    </location>
</feature>
<feature type="transmembrane region" description="Helical" evidence="10">
    <location>
        <begin position="146"/>
        <end position="164"/>
    </location>
</feature>
<dbReference type="Pfam" id="PF01151">
    <property type="entry name" value="ELO"/>
    <property type="match status" value="1"/>
</dbReference>
<dbReference type="GO" id="GO:0034625">
    <property type="term" value="P:fatty acid elongation, monounsaturated fatty acid"/>
    <property type="evidence" value="ECO:0007669"/>
    <property type="project" value="TreeGrafter"/>
</dbReference>
<keyword evidence="8 10" id="KW-0472">Membrane</keyword>
<comment type="subcellular location">
    <subcellularLocation>
        <location evidence="1">Membrane</location>
        <topology evidence="1">Multi-pass membrane protein</topology>
    </subcellularLocation>
</comment>
<keyword evidence="6 10" id="KW-1133">Transmembrane helix</keyword>
<evidence type="ECO:0000256" key="1">
    <source>
        <dbReference type="ARBA" id="ARBA00004141"/>
    </source>
</evidence>
<keyword evidence="5 10" id="KW-0276">Fatty acid metabolism</keyword>
<dbReference type="OMA" id="WTYFTST"/>
<keyword evidence="12" id="KW-1185">Reference proteome</keyword>
<dbReference type="Proteomes" id="UP000054408">
    <property type="component" value="Unassembled WGS sequence"/>
</dbReference>
<evidence type="ECO:0000256" key="5">
    <source>
        <dbReference type="ARBA" id="ARBA00022832"/>
    </source>
</evidence>
<dbReference type="GO" id="GO:0030148">
    <property type="term" value="P:sphingolipid biosynthetic process"/>
    <property type="evidence" value="ECO:0007669"/>
    <property type="project" value="TreeGrafter"/>
</dbReference>
<comment type="catalytic activity">
    <reaction evidence="10">
        <text>an acyl-CoA + malonyl-CoA + H(+) = a 3-oxoacyl-CoA + CO2 + CoA</text>
        <dbReference type="Rhea" id="RHEA:50252"/>
        <dbReference type="ChEBI" id="CHEBI:15378"/>
        <dbReference type="ChEBI" id="CHEBI:16526"/>
        <dbReference type="ChEBI" id="CHEBI:57287"/>
        <dbReference type="ChEBI" id="CHEBI:57384"/>
        <dbReference type="ChEBI" id="CHEBI:58342"/>
        <dbReference type="ChEBI" id="CHEBI:90726"/>
    </reaction>
    <physiologicalReaction direction="left-to-right" evidence="10">
        <dbReference type="Rhea" id="RHEA:50253"/>
    </physiologicalReaction>
</comment>
<evidence type="ECO:0000256" key="2">
    <source>
        <dbReference type="ARBA" id="ARBA00022516"/>
    </source>
</evidence>
<accession>A0A0L0D7X4</accession>
<sequence length="263" mass="30719">MEVGNPGDALDGVYAYLYAEGDRRTAEWWLMSSPVWGYLLCAIYLFIIWGGKKVMMTREPFNIKYLVIVYNATMVALNGYMAIVIAYNAFFVLGYGFRCNGVDYSDRGYGMAAVLWWFYFSKFIEFLDTIFFVARKKFHLVTFLHLYHHTTMPLLWWLAIRFTAGGECYLSAMINSCVHVIMYSYYGLRAAGYSVWWKKYLTQLQMAQFVFLMIHGAYGAIFDCKVFPNWMAYALVAYMISMLTLFLNFYLHSYKAKPKSKET</sequence>
<gene>
    <name evidence="11" type="ORF">AMSG_04536</name>
</gene>
<evidence type="ECO:0000256" key="6">
    <source>
        <dbReference type="ARBA" id="ARBA00022989"/>
    </source>
</evidence>
<evidence type="ECO:0000256" key="9">
    <source>
        <dbReference type="ARBA" id="ARBA00023160"/>
    </source>
</evidence>
<name>A0A0L0D7X4_THETB</name>